<organism evidence="1 2">
    <name type="scientific">Gimesia panareensis</name>
    <dbReference type="NCBI Taxonomy" id="2527978"/>
    <lineage>
        <taxon>Bacteria</taxon>
        <taxon>Pseudomonadati</taxon>
        <taxon>Planctomycetota</taxon>
        <taxon>Planctomycetia</taxon>
        <taxon>Planctomycetales</taxon>
        <taxon>Planctomycetaceae</taxon>
        <taxon>Gimesia</taxon>
    </lineage>
</organism>
<proteinExistence type="predicted"/>
<dbReference type="EMBL" id="CP036317">
    <property type="protein sequence ID" value="QDV20554.1"/>
    <property type="molecule type" value="Genomic_DNA"/>
</dbReference>
<protein>
    <submittedName>
        <fullName evidence="1">Uncharacterized protein</fullName>
    </submittedName>
</protein>
<evidence type="ECO:0000313" key="2">
    <source>
        <dbReference type="Proteomes" id="UP000320839"/>
    </source>
</evidence>
<accession>A0A518FW37</accession>
<reference evidence="1 2" key="1">
    <citation type="submission" date="2019-02" db="EMBL/GenBank/DDBJ databases">
        <title>Deep-cultivation of Planctomycetes and their phenomic and genomic characterization uncovers novel biology.</title>
        <authorList>
            <person name="Wiegand S."/>
            <person name="Jogler M."/>
            <person name="Boedeker C."/>
            <person name="Pinto D."/>
            <person name="Vollmers J."/>
            <person name="Rivas-Marin E."/>
            <person name="Kohn T."/>
            <person name="Peeters S.H."/>
            <person name="Heuer A."/>
            <person name="Rast P."/>
            <person name="Oberbeckmann S."/>
            <person name="Bunk B."/>
            <person name="Jeske O."/>
            <person name="Meyerdierks A."/>
            <person name="Storesund J.E."/>
            <person name="Kallscheuer N."/>
            <person name="Luecker S."/>
            <person name="Lage O.M."/>
            <person name="Pohl T."/>
            <person name="Merkel B.J."/>
            <person name="Hornburger P."/>
            <person name="Mueller R.-W."/>
            <person name="Bruemmer F."/>
            <person name="Labrenz M."/>
            <person name="Spormann A.M."/>
            <person name="Op den Camp H."/>
            <person name="Overmann J."/>
            <person name="Amann R."/>
            <person name="Jetten M.S.M."/>
            <person name="Mascher T."/>
            <person name="Medema M.H."/>
            <person name="Devos D.P."/>
            <person name="Kaster A.-K."/>
            <person name="Ovreas L."/>
            <person name="Rohde M."/>
            <person name="Galperin M.Y."/>
            <person name="Jogler C."/>
        </authorList>
    </citation>
    <scope>NUCLEOTIDE SEQUENCE [LARGE SCALE GENOMIC DNA]</scope>
    <source>
        <strain evidence="1 2">Pan153</strain>
    </source>
</reference>
<evidence type="ECO:0000313" key="1">
    <source>
        <dbReference type="EMBL" id="QDV20554.1"/>
    </source>
</evidence>
<dbReference type="Proteomes" id="UP000320839">
    <property type="component" value="Chromosome"/>
</dbReference>
<dbReference type="AlphaFoldDB" id="A0A518FW37"/>
<sequence length="74" mass="8341">MKSLIINLARVSTWKKSVPNEETPFLGLDHSGFGSPDACRFDEVQMDSVKLPYQRLDCLKTTFADVLGNDFFQA</sequence>
<gene>
    <name evidence="1" type="ORF">Pan153_52300</name>
</gene>
<name>A0A518FW37_9PLAN</name>